<reference evidence="1" key="1">
    <citation type="submission" date="2009-01" db="EMBL/GenBank/DDBJ databases">
        <title>Complete sequence of chromosome Cyanothece sp. PCC 7425.</title>
        <authorList>
            <consortium name="US DOE Joint Genome Institute"/>
            <person name="Lucas S."/>
            <person name="Copeland A."/>
            <person name="Lapidus A."/>
            <person name="Glavina del Rio T."/>
            <person name="Dalin E."/>
            <person name="Tice H."/>
            <person name="Bruce D."/>
            <person name="Goodwin L."/>
            <person name="Pitluck S."/>
            <person name="Sims D."/>
            <person name="Meineke L."/>
            <person name="Brettin T."/>
            <person name="Detter J.C."/>
            <person name="Han C."/>
            <person name="Larimer F."/>
            <person name="Land M."/>
            <person name="Hauser L."/>
            <person name="Kyrpides N."/>
            <person name="Ovchinnikova G."/>
            <person name="Liberton M."/>
            <person name="Stoeckel J."/>
            <person name="Banerjee A."/>
            <person name="Singh A."/>
            <person name="Page L."/>
            <person name="Sato H."/>
            <person name="Zhao L."/>
            <person name="Sherman L."/>
            <person name="Pakrasi H."/>
            <person name="Richardson P."/>
        </authorList>
    </citation>
    <scope>NUCLEOTIDE SEQUENCE</scope>
    <source>
        <strain evidence="1">PCC 7425</strain>
    </source>
</reference>
<dbReference type="HOGENOM" id="CLU_865249_0_0_3"/>
<dbReference type="EMBL" id="CP001344">
    <property type="protein sequence ID" value="ACL44473.1"/>
    <property type="molecule type" value="Genomic_DNA"/>
</dbReference>
<dbReference type="AlphaFoldDB" id="B8HUC8"/>
<protein>
    <submittedName>
        <fullName evidence="1">Uncharacterized protein</fullName>
    </submittedName>
</protein>
<proteinExistence type="predicted"/>
<organism evidence="1">
    <name type="scientific">Cyanothece sp. (strain PCC 7425 / ATCC 29141)</name>
    <dbReference type="NCBI Taxonomy" id="395961"/>
    <lineage>
        <taxon>Bacteria</taxon>
        <taxon>Bacillati</taxon>
        <taxon>Cyanobacteriota</taxon>
        <taxon>Cyanophyceae</taxon>
        <taxon>Gomontiellales</taxon>
        <taxon>Cyanothecaceae</taxon>
        <taxon>Cyanothece</taxon>
    </lineage>
</organism>
<evidence type="ECO:0000313" key="1">
    <source>
        <dbReference type="EMBL" id="ACL44473.1"/>
    </source>
</evidence>
<dbReference type="KEGG" id="cyn:Cyan7425_2111"/>
<sequence length="321" mass="36721">MLDVEKIWRELVRPWFKDNESTFAHLDGYWGAEYCLDKFLQAIRESPATLPIVYGLVSQCKTKITYYFLGVDDPEYQRWLPICRVDYESIIPNHSAPILILRKSDEKLGYLDRETLVFNADEDISRFIWAVGTPEYTPIRVIDKSQTYVPSLIRKAKKICADNLWGEVVDDYCFAKDILISAASLLPRWGSKKMFLYHLPICAVMPKWTTIDEAEKSEMEIQQDLVKWLESSGHSVEIHPRISNSDIPDLLVDSKVLVEVKKNLGRQKARNAIGQVQGYPGEYTKVIAGPLAGADLNIIKNAGISVYLQTETGQWLFIKNN</sequence>
<name>B8HUC8_CYAP4</name>
<gene>
    <name evidence="1" type="ordered locus">Cyan7425_2111</name>
</gene>
<accession>B8HUC8</accession>